<evidence type="ECO:0000259" key="4">
    <source>
        <dbReference type="Pfam" id="PF04500"/>
    </source>
</evidence>
<evidence type="ECO:0000256" key="1">
    <source>
        <dbReference type="ARBA" id="ARBA00022723"/>
    </source>
</evidence>
<dbReference type="EMBL" id="JWZT01004803">
    <property type="protein sequence ID" value="KII63028.1"/>
    <property type="molecule type" value="Genomic_DNA"/>
</dbReference>
<evidence type="ECO:0000256" key="3">
    <source>
        <dbReference type="ARBA" id="ARBA00022833"/>
    </source>
</evidence>
<keyword evidence="3" id="KW-0862">Zinc</keyword>
<feature type="domain" description="FLYWCH-type" evidence="4">
    <location>
        <begin position="29"/>
        <end position="69"/>
    </location>
</feature>
<evidence type="ECO:0000313" key="5">
    <source>
        <dbReference type="EMBL" id="KII63028.1"/>
    </source>
</evidence>
<keyword evidence="1" id="KW-0479">Metal-binding</keyword>
<organism evidence="5 6">
    <name type="scientific">Thelohanellus kitauei</name>
    <name type="common">Myxosporean</name>
    <dbReference type="NCBI Taxonomy" id="669202"/>
    <lineage>
        <taxon>Eukaryota</taxon>
        <taxon>Metazoa</taxon>
        <taxon>Cnidaria</taxon>
        <taxon>Myxozoa</taxon>
        <taxon>Myxosporea</taxon>
        <taxon>Bivalvulida</taxon>
        <taxon>Platysporina</taxon>
        <taxon>Myxobolidae</taxon>
        <taxon>Thelohanellus</taxon>
    </lineage>
</organism>
<dbReference type="GO" id="GO:0008270">
    <property type="term" value="F:zinc ion binding"/>
    <property type="evidence" value="ECO:0007669"/>
    <property type="project" value="UniProtKB-KW"/>
</dbReference>
<dbReference type="Proteomes" id="UP000031668">
    <property type="component" value="Unassembled WGS sequence"/>
</dbReference>
<dbReference type="Gene3D" id="2.20.25.240">
    <property type="match status" value="1"/>
</dbReference>
<dbReference type="InterPro" id="IPR007588">
    <property type="entry name" value="Znf_FLYWCH"/>
</dbReference>
<sequence length="172" mass="20595">MYHRRRTTITIYFSRTPPGFAIKDLTIILTEKGKPQLIYYGHSYRINRRNESIDKIYWRCVRKECKANVRARNSFPYQNPLNCREFLLPDEFKITHRNERFLLSDTYQVDRGGIIIFRTDRGKQLMSRSNRVFFDGTFKTVPEIFYQLFTIHCDISGNVLPCAFVLMEKNYL</sequence>
<accession>A0A0C2ICG8</accession>
<evidence type="ECO:0000313" key="6">
    <source>
        <dbReference type="Proteomes" id="UP000031668"/>
    </source>
</evidence>
<reference evidence="5 6" key="1">
    <citation type="journal article" date="2014" name="Genome Biol. Evol.">
        <title>The genome of the myxosporean Thelohanellus kitauei shows adaptations to nutrient acquisition within its fish host.</title>
        <authorList>
            <person name="Yang Y."/>
            <person name="Xiong J."/>
            <person name="Zhou Z."/>
            <person name="Huo F."/>
            <person name="Miao W."/>
            <person name="Ran C."/>
            <person name="Liu Y."/>
            <person name="Zhang J."/>
            <person name="Feng J."/>
            <person name="Wang M."/>
            <person name="Wang M."/>
            <person name="Wang L."/>
            <person name="Yao B."/>
        </authorList>
    </citation>
    <scope>NUCLEOTIDE SEQUENCE [LARGE SCALE GENOMIC DNA]</scope>
    <source>
        <strain evidence="5">Wuqing</strain>
    </source>
</reference>
<protein>
    <recommendedName>
        <fullName evidence="4">FLYWCH-type domain-containing protein</fullName>
    </recommendedName>
</protein>
<dbReference type="OrthoDB" id="93990at2759"/>
<keyword evidence="2" id="KW-0863">Zinc-finger</keyword>
<comment type="caution">
    <text evidence="5">The sequence shown here is derived from an EMBL/GenBank/DDBJ whole genome shotgun (WGS) entry which is preliminary data.</text>
</comment>
<keyword evidence="6" id="KW-1185">Reference proteome</keyword>
<proteinExistence type="predicted"/>
<dbReference type="Pfam" id="PF04500">
    <property type="entry name" value="FLYWCH"/>
    <property type="match status" value="1"/>
</dbReference>
<evidence type="ECO:0000256" key="2">
    <source>
        <dbReference type="ARBA" id="ARBA00022771"/>
    </source>
</evidence>
<gene>
    <name evidence="5" type="ORF">RF11_15475</name>
</gene>
<name>A0A0C2ICG8_THEKT</name>
<dbReference type="AlphaFoldDB" id="A0A0C2ICG8"/>